<accession>A0A9W6UZB2</accession>
<dbReference type="Proteomes" id="UP001165041">
    <property type="component" value="Unassembled WGS sequence"/>
</dbReference>
<evidence type="ECO:0000256" key="2">
    <source>
        <dbReference type="ARBA" id="ARBA00021572"/>
    </source>
</evidence>
<proteinExistence type="inferred from homology"/>
<evidence type="ECO:0000256" key="3">
    <source>
        <dbReference type="ARBA" id="ARBA00023251"/>
    </source>
</evidence>
<comment type="caution">
    <text evidence="6">The sequence shown here is derived from an EMBL/GenBank/DDBJ whole genome shotgun (WGS) entry which is preliminary data.</text>
</comment>
<evidence type="ECO:0000313" key="6">
    <source>
        <dbReference type="EMBL" id="GLW69496.1"/>
    </source>
</evidence>
<feature type="compositionally biased region" description="Basic and acidic residues" evidence="4">
    <location>
        <begin position="1"/>
        <end position="26"/>
    </location>
</feature>
<protein>
    <recommendedName>
        <fullName evidence="2">Bleomycin resistance protein</fullName>
    </recommendedName>
</protein>
<dbReference type="PROSITE" id="PS51819">
    <property type="entry name" value="VOC"/>
    <property type="match status" value="1"/>
</dbReference>
<name>A0A9W6UZB2_9ACTN</name>
<feature type="domain" description="VOC" evidence="5">
    <location>
        <begin position="47"/>
        <end position="161"/>
    </location>
</feature>
<dbReference type="InterPro" id="IPR029068">
    <property type="entry name" value="Glyas_Bleomycin-R_OHBP_Dase"/>
</dbReference>
<dbReference type="EMBL" id="BSSA01000004">
    <property type="protein sequence ID" value="GLW69496.1"/>
    <property type="molecule type" value="Genomic_DNA"/>
</dbReference>
<dbReference type="SUPFAM" id="SSF54593">
    <property type="entry name" value="Glyoxalase/Bleomycin resistance protein/Dihydroxybiphenyl dioxygenase"/>
    <property type="match status" value="1"/>
</dbReference>
<evidence type="ECO:0000256" key="1">
    <source>
        <dbReference type="ARBA" id="ARBA00011051"/>
    </source>
</evidence>
<evidence type="ECO:0000259" key="5">
    <source>
        <dbReference type="PROSITE" id="PS51819"/>
    </source>
</evidence>
<evidence type="ECO:0000313" key="7">
    <source>
        <dbReference type="Proteomes" id="UP001165041"/>
    </source>
</evidence>
<reference evidence="6" key="1">
    <citation type="submission" date="2023-02" db="EMBL/GenBank/DDBJ databases">
        <title>Kitasatospora phosalacinea NBRC 14627.</title>
        <authorList>
            <person name="Ichikawa N."/>
            <person name="Sato H."/>
            <person name="Tonouchi N."/>
        </authorList>
    </citation>
    <scope>NUCLEOTIDE SEQUENCE</scope>
    <source>
        <strain evidence="6">NBRC 14627</strain>
    </source>
</reference>
<dbReference type="Gene3D" id="3.10.180.10">
    <property type="entry name" value="2,3-Dihydroxybiphenyl 1,2-Dioxygenase, domain 1"/>
    <property type="match status" value="1"/>
</dbReference>
<dbReference type="InterPro" id="IPR000335">
    <property type="entry name" value="Bleomycin-R"/>
</dbReference>
<sequence length="170" mass="18359">MRRARTGETERHQGPDRTLPPRDAVRSGRTHRPPPEERVSAAPGPVVFERVAPVVPVRDLAAALARYGRLGFTTEPYEDGSRYGFVSRGAVELHLTEWAEHDPLRTGAVVYLYVSDADAVHAEWAAADPPGRLTGPADTPYGLREFGYVDPDGTLHRVGSPHSSSAAAAG</sequence>
<organism evidence="6 7">
    <name type="scientific">Kitasatospora phosalacinea</name>
    <dbReference type="NCBI Taxonomy" id="2065"/>
    <lineage>
        <taxon>Bacteria</taxon>
        <taxon>Bacillati</taxon>
        <taxon>Actinomycetota</taxon>
        <taxon>Actinomycetes</taxon>
        <taxon>Kitasatosporales</taxon>
        <taxon>Streptomycetaceae</taxon>
        <taxon>Kitasatospora</taxon>
    </lineage>
</organism>
<dbReference type="InterPro" id="IPR037523">
    <property type="entry name" value="VOC_core"/>
</dbReference>
<comment type="similarity">
    <text evidence="1">Belongs to the bleomycin resistance protein family.</text>
</comment>
<dbReference type="AlphaFoldDB" id="A0A9W6UZB2"/>
<feature type="region of interest" description="Disordered" evidence="4">
    <location>
        <begin position="1"/>
        <end position="42"/>
    </location>
</feature>
<keyword evidence="3" id="KW-0046">Antibiotic resistance</keyword>
<gene>
    <name evidence="6" type="ORF">Kpho02_17950</name>
</gene>
<dbReference type="CDD" id="cd08349">
    <property type="entry name" value="BLMA_like"/>
    <property type="match status" value="1"/>
</dbReference>
<dbReference type="GO" id="GO:0046677">
    <property type="term" value="P:response to antibiotic"/>
    <property type="evidence" value="ECO:0007669"/>
    <property type="project" value="UniProtKB-KW"/>
</dbReference>
<evidence type="ECO:0000256" key="4">
    <source>
        <dbReference type="SAM" id="MobiDB-lite"/>
    </source>
</evidence>